<dbReference type="OrthoDB" id="75807at2759"/>
<dbReference type="InterPro" id="IPR039845">
    <property type="entry name" value="FAM192A"/>
</dbReference>
<evidence type="ECO:0000256" key="4">
    <source>
        <dbReference type="SAM" id="MobiDB-lite"/>
    </source>
</evidence>
<sequence length="212" mass="24114">MASGFVSEKVLAEKREERQKEWEKVRKPEDPEIRPEESDAQSVHRTLFDQLESNKNKAQEEWDEKHQLKNQVRGIDDDEAEFLDRVDDLRSQLERKRRLEERKELEEYRQSQIALQEKAEEEKLRLEVVSRPALSSSGANNSSKNSSQKKLLGAMVRKRPKEGPIHSISITSPPGVVDVAEKKAKVGGALAGLGDYSSSSDDDDEENGEDKT</sequence>
<feature type="coiled-coil region" evidence="3">
    <location>
        <begin position="83"/>
        <end position="125"/>
    </location>
</feature>
<protein>
    <recommendedName>
        <fullName evidence="5">FAM192A/Fyv6 N-terminal domain-containing protein</fullName>
    </recommendedName>
</protein>
<keyword evidence="7" id="KW-1185">Reference proteome</keyword>
<feature type="compositionally biased region" description="Low complexity" evidence="4">
    <location>
        <begin position="188"/>
        <end position="199"/>
    </location>
</feature>
<reference evidence="6 7" key="1">
    <citation type="journal article" date="2018" name="Nat. Ecol. Evol.">
        <title>Genomic signatures of mitonuclear coevolution across populations of Tigriopus californicus.</title>
        <authorList>
            <person name="Barreto F.S."/>
            <person name="Watson E.T."/>
            <person name="Lima T.G."/>
            <person name="Willett C.S."/>
            <person name="Edmands S."/>
            <person name="Li W."/>
            <person name="Burton R.S."/>
        </authorList>
    </citation>
    <scope>NUCLEOTIDE SEQUENCE [LARGE SCALE GENOMIC DNA]</scope>
    <source>
        <strain evidence="6 7">San Diego</strain>
    </source>
</reference>
<organism evidence="6 7">
    <name type="scientific">Tigriopus californicus</name>
    <name type="common">Marine copepod</name>
    <dbReference type="NCBI Taxonomy" id="6832"/>
    <lineage>
        <taxon>Eukaryota</taxon>
        <taxon>Metazoa</taxon>
        <taxon>Ecdysozoa</taxon>
        <taxon>Arthropoda</taxon>
        <taxon>Crustacea</taxon>
        <taxon>Multicrustacea</taxon>
        <taxon>Hexanauplia</taxon>
        <taxon>Copepoda</taxon>
        <taxon>Harpacticoida</taxon>
        <taxon>Harpacticidae</taxon>
        <taxon>Tigriopus</taxon>
    </lineage>
</organism>
<dbReference type="Proteomes" id="UP000318571">
    <property type="component" value="Chromosome 5"/>
</dbReference>
<dbReference type="PANTHER" id="PTHR13495:SF0">
    <property type="entry name" value="PSME3-INTERACTING PROTEIN"/>
    <property type="match status" value="1"/>
</dbReference>
<accession>A0A553PG27</accession>
<dbReference type="AlphaFoldDB" id="A0A553PG27"/>
<comment type="caution">
    <text evidence="6">The sequence shown here is derived from an EMBL/GenBank/DDBJ whole genome shotgun (WGS) entry which is preliminary data.</text>
</comment>
<dbReference type="OMA" id="QEYDWIG"/>
<dbReference type="GO" id="GO:0005634">
    <property type="term" value="C:nucleus"/>
    <property type="evidence" value="ECO:0007669"/>
    <property type="project" value="UniProtKB-SubCell"/>
</dbReference>
<feature type="region of interest" description="Disordered" evidence="4">
    <location>
        <begin position="188"/>
        <end position="212"/>
    </location>
</feature>
<name>A0A553PG27_TIGCA</name>
<dbReference type="EMBL" id="VCGU01000004">
    <property type="protein sequence ID" value="TRY76632.1"/>
    <property type="molecule type" value="Genomic_DNA"/>
</dbReference>
<feature type="compositionally biased region" description="Low complexity" evidence="4">
    <location>
        <begin position="133"/>
        <end position="153"/>
    </location>
</feature>
<evidence type="ECO:0000256" key="3">
    <source>
        <dbReference type="SAM" id="Coils"/>
    </source>
</evidence>
<keyword evidence="2" id="KW-0539">Nucleus</keyword>
<dbReference type="STRING" id="6832.A0A553PG27"/>
<comment type="subcellular location">
    <subcellularLocation>
        <location evidence="1">Nucleus</location>
    </subcellularLocation>
</comment>
<dbReference type="PANTHER" id="PTHR13495">
    <property type="entry name" value="NEFA-INTERACTING NUCLEAR PROTEIN NIP30"/>
    <property type="match status" value="1"/>
</dbReference>
<evidence type="ECO:0000313" key="6">
    <source>
        <dbReference type="EMBL" id="TRY76632.1"/>
    </source>
</evidence>
<evidence type="ECO:0000256" key="1">
    <source>
        <dbReference type="ARBA" id="ARBA00004123"/>
    </source>
</evidence>
<keyword evidence="3" id="KW-0175">Coiled coil</keyword>
<feature type="region of interest" description="Disordered" evidence="4">
    <location>
        <begin position="1"/>
        <end position="44"/>
    </location>
</feature>
<evidence type="ECO:0000313" key="7">
    <source>
        <dbReference type="Proteomes" id="UP000318571"/>
    </source>
</evidence>
<feature type="compositionally biased region" description="Acidic residues" evidence="4">
    <location>
        <begin position="200"/>
        <end position="212"/>
    </location>
</feature>
<gene>
    <name evidence="6" type="ORF">TCAL_11350</name>
</gene>
<proteinExistence type="predicted"/>
<evidence type="ECO:0000259" key="5">
    <source>
        <dbReference type="Pfam" id="PF10187"/>
    </source>
</evidence>
<dbReference type="Pfam" id="PF10187">
    <property type="entry name" value="FAM192A_Fyv6_N"/>
    <property type="match status" value="1"/>
</dbReference>
<evidence type="ECO:0000256" key="2">
    <source>
        <dbReference type="ARBA" id="ARBA00023242"/>
    </source>
</evidence>
<feature type="region of interest" description="Disordered" evidence="4">
    <location>
        <begin position="131"/>
        <end position="176"/>
    </location>
</feature>
<feature type="domain" description="FAM192A/Fyv6 N-terminal" evidence="5">
    <location>
        <begin position="5"/>
        <end position="109"/>
    </location>
</feature>
<feature type="compositionally biased region" description="Basic and acidic residues" evidence="4">
    <location>
        <begin position="10"/>
        <end position="37"/>
    </location>
</feature>
<dbReference type="InterPro" id="IPR019331">
    <property type="entry name" value="FAM192A/Fyv6_N"/>
</dbReference>